<sequence>MKPLFSIALWLYSSGCGACDRRTRRSVGHELRSFFRKEEMKWLITSSVKNPPKYFISMLRISILAGRRMMQSRTCSAKWLGE</sequence>
<evidence type="ECO:0008006" key="4">
    <source>
        <dbReference type="Google" id="ProtNLM"/>
    </source>
</evidence>
<name>A0A166JA95_9AGAM</name>
<proteinExistence type="predicted"/>
<reference evidence="2 3" key="1">
    <citation type="journal article" date="2016" name="Mol. Biol. Evol.">
        <title>Comparative Genomics of Early-Diverging Mushroom-Forming Fungi Provides Insights into the Origins of Lignocellulose Decay Capabilities.</title>
        <authorList>
            <person name="Nagy L.G."/>
            <person name="Riley R."/>
            <person name="Tritt A."/>
            <person name="Adam C."/>
            <person name="Daum C."/>
            <person name="Floudas D."/>
            <person name="Sun H."/>
            <person name="Yadav J.S."/>
            <person name="Pangilinan J."/>
            <person name="Larsson K.H."/>
            <person name="Matsuura K."/>
            <person name="Barry K."/>
            <person name="Labutti K."/>
            <person name="Kuo R."/>
            <person name="Ohm R.A."/>
            <person name="Bhattacharya S.S."/>
            <person name="Shirouzu T."/>
            <person name="Yoshinaga Y."/>
            <person name="Martin F.M."/>
            <person name="Grigoriev I.V."/>
            <person name="Hibbett D.S."/>
        </authorList>
    </citation>
    <scope>NUCLEOTIDE SEQUENCE [LARGE SCALE GENOMIC DNA]</scope>
    <source>
        <strain evidence="2 3">CBS 109695</strain>
    </source>
</reference>
<organism evidence="2 3">
    <name type="scientific">Athelia psychrophila</name>
    <dbReference type="NCBI Taxonomy" id="1759441"/>
    <lineage>
        <taxon>Eukaryota</taxon>
        <taxon>Fungi</taxon>
        <taxon>Dikarya</taxon>
        <taxon>Basidiomycota</taxon>
        <taxon>Agaricomycotina</taxon>
        <taxon>Agaricomycetes</taxon>
        <taxon>Agaricomycetidae</taxon>
        <taxon>Atheliales</taxon>
        <taxon>Atheliaceae</taxon>
        <taxon>Athelia</taxon>
    </lineage>
</organism>
<dbReference type="AlphaFoldDB" id="A0A166JA95"/>
<keyword evidence="3" id="KW-1185">Reference proteome</keyword>
<dbReference type="Proteomes" id="UP000076532">
    <property type="component" value="Unassembled WGS sequence"/>
</dbReference>
<keyword evidence="1" id="KW-0732">Signal</keyword>
<gene>
    <name evidence="2" type="ORF">FIBSPDRAFT_533069</name>
</gene>
<accession>A0A166JA95</accession>
<evidence type="ECO:0000313" key="3">
    <source>
        <dbReference type="Proteomes" id="UP000076532"/>
    </source>
</evidence>
<evidence type="ECO:0000313" key="2">
    <source>
        <dbReference type="EMBL" id="KZP20655.1"/>
    </source>
</evidence>
<evidence type="ECO:0000256" key="1">
    <source>
        <dbReference type="SAM" id="SignalP"/>
    </source>
</evidence>
<dbReference type="EMBL" id="KV417553">
    <property type="protein sequence ID" value="KZP20655.1"/>
    <property type="molecule type" value="Genomic_DNA"/>
</dbReference>
<feature type="chain" id="PRO_5007875710" description="Secreted protein" evidence="1">
    <location>
        <begin position="19"/>
        <end position="82"/>
    </location>
</feature>
<protein>
    <recommendedName>
        <fullName evidence="4">Secreted protein</fullName>
    </recommendedName>
</protein>
<feature type="signal peptide" evidence="1">
    <location>
        <begin position="1"/>
        <end position="18"/>
    </location>
</feature>